<organism evidence="2 3">
    <name type="scientific">Lachnoclostridium phytofermentans</name>
    <dbReference type="NCBI Taxonomy" id="66219"/>
    <lineage>
        <taxon>Bacteria</taxon>
        <taxon>Bacillati</taxon>
        <taxon>Bacillota</taxon>
        <taxon>Clostridia</taxon>
        <taxon>Lachnospirales</taxon>
        <taxon>Lachnospiraceae</taxon>
    </lineage>
</organism>
<dbReference type="Proteomes" id="UP000262969">
    <property type="component" value="Unassembled WGS sequence"/>
</dbReference>
<dbReference type="GO" id="GO:0004553">
    <property type="term" value="F:hydrolase activity, hydrolyzing O-glycosyl compounds"/>
    <property type="evidence" value="ECO:0007669"/>
    <property type="project" value="InterPro"/>
</dbReference>
<proteinExistence type="predicted"/>
<gene>
    <name evidence="2" type="ORF">DHW61_09100</name>
</gene>
<evidence type="ECO:0000313" key="3">
    <source>
        <dbReference type="Proteomes" id="UP000262969"/>
    </source>
</evidence>
<dbReference type="EMBL" id="DPVV01000296">
    <property type="protein sequence ID" value="HCL02557.1"/>
    <property type="molecule type" value="Genomic_DNA"/>
</dbReference>
<accession>A0A3D2X767</accession>
<dbReference type="AlphaFoldDB" id="A0A3D2X767"/>
<dbReference type="InterPro" id="IPR036881">
    <property type="entry name" value="Glyco_hydro_3_C_sf"/>
</dbReference>
<protein>
    <submittedName>
        <fullName evidence="2">Uncharacterized protein</fullName>
    </submittedName>
</protein>
<dbReference type="Gene3D" id="3.40.50.1700">
    <property type="entry name" value="Glycoside hydrolase family 3 C-terminal domain"/>
    <property type="match status" value="1"/>
</dbReference>
<dbReference type="GO" id="GO:0005975">
    <property type="term" value="P:carbohydrate metabolic process"/>
    <property type="evidence" value="ECO:0007669"/>
    <property type="project" value="InterPro"/>
</dbReference>
<reference evidence="2 3" key="1">
    <citation type="journal article" date="2018" name="Nat. Biotechnol.">
        <title>A standardized bacterial taxonomy based on genome phylogeny substantially revises the tree of life.</title>
        <authorList>
            <person name="Parks D.H."/>
            <person name="Chuvochina M."/>
            <person name="Waite D.W."/>
            <person name="Rinke C."/>
            <person name="Skarshewski A."/>
            <person name="Chaumeil P.A."/>
            <person name="Hugenholtz P."/>
        </authorList>
    </citation>
    <scope>NUCLEOTIDE SEQUENCE [LARGE SCALE GENOMIC DNA]</scope>
    <source>
        <strain evidence="2">UBA11728</strain>
    </source>
</reference>
<evidence type="ECO:0000256" key="1">
    <source>
        <dbReference type="ARBA" id="ARBA00022801"/>
    </source>
</evidence>
<sequence>EHKKVIEEIALAGITKVSEGDLPEITKDTLYIGSYAYRSTIVSSPVDKKVLFAEYMADQMNADFLEVPMNPSKEEIEKTLFEVKKHTKVVYGLYNGHLNPGQIELANEISRMGQTLVAVTLRNPTDLTLLDEKIHKIAAYEYNTHVFDALIKVLSKKAYATGILPVRLYRESVVFSSRKVKYHLY</sequence>
<comment type="caution">
    <text evidence="2">The sequence shown here is derived from an EMBL/GenBank/DDBJ whole genome shotgun (WGS) entry which is preliminary data.</text>
</comment>
<evidence type="ECO:0000313" key="2">
    <source>
        <dbReference type="EMBL" id="HCL02557.1"/>
    </source>
</evidence>
<name>A0A3D2X767_9FIRM</name>
<keyword evidence="1" id="KW-0378">Hydrolase</keyword>
<feature type="non-terminal residue" evidence="2">
    <location>
        <position position="1"/>
    </location>
</feature>